<dbReference type="Pfam" id="PF22871">
    <property type="entry name" value="AimR"/>
    <property type="match status" value="1"/>
</dbReference>
<dbReference type="Proteomes" id="UP000221438">
    <property type="component" value="Unassembled WGS sequence"/>
</dbReference>
<dbReference type="EMBL" id="NUJQ01000002">
    <property type="protein sequence ID" value="PGQ11961.1"/>
    <property type="molecule type" value="Genomic_DNA"/>
</dbReference>
<dbReference type="AlphaFoldDB" id="A0A2C0F0N9"/>
<gene>
    <name evidence="1" type="ORF">COA08_01295</name>
</gene>
<protein>
    <recommendedName>
        <fullName evidence="3">Prophage helix-turn-helix protein</fullName>
    </recommendedName>
</protein>
<dbReference type="InterPro" id="IPR047705">
    <property type="entry name" value="AimR-like"/>
</dbReference>
<comment type="caution">
    <text evidence="1">The sequence shown here is derived from an EMBL/GenBank/DDBJ whole genome shotgun (WGS) entry which is preliminary data.</text>
</comment>
<accession>A0A2C0F0N9</accession>
<evidence type="ECO:0000313" key="1">
    <source>
        <dbReference type="EMBL" id="PGQ11961.1"/>
    </source>
</evidence>
<dbReference type="RefSeq" id="WP_098774634.1">
    <property type="nucleotide sequence ID" value="NZ_NUJQ01000002.1"/>
</dbReference>
<name>A0A2C0F0N9_BACCE</name>
<evidence type="ECO:0008006" key="3">
    <source>
        <dbReference type="Google" id="ProtNLM"/>
    </source>
</evidence>
<proteinExistence type="predicted"/>
<dbReference type="NCBIfam" id="NF038310">
    <property type="entry name" value="lysogeny_AimR"/>
    <property type="match status" value="1"/>
</dbReference>
<evidence type="ECO:0000313" key="2">
    <source>
        <dbReference type="Proteomes" id="UP000221438"/>
    </source>
</evidence>
<sequence length="380" mass="44794">MKLLLEKMHEDLKSNGYTNRKLAALFNVSHTTVNSYFSQGTKFDFMHYVETLRLYEPKDINFRRESLLKSFNDLSPNNERLGLEVLNMYGEFELQKKLIFKIQNNTETNKNARLNKKMAEVYQLLALRNEGFINKHEFFRAVDDFRNSRKISTNELKIISDFALIYSHLDFNDHKTVLKYTKQLMPYIEEIKKGTSKTSFTLRAKEMLATSSHHANDLEKARKYCFEIVNDPLNKYECMKALAYCILGETYILEDYSIAKYYFEQGISTLDSPSNRKSIVRKKAIENTLNFLKIHWRKDLENIKPTDKAEEAFLYAVTGREAQALLLLDELEKENKKLSPIQKYYKGLATANKKYFEESIEDFERLGDFFYSRLPSERLK</sequence>
<reference evidence="1 2" key="1">
    <citation type="submission" date="2017-09" db="EMBL/GenBank/DDBJ databases">
        <title>Large-scale bioinformatics analysis of Bacillus genomes uncovers conserved roles of natural products in bacterial physiology.</title>
        <authorList>
            <consortium name="Agbiome Team Llc"/>
            <person name="Bleich R.M."/>
            <person name="Grubbs K.J."/>
            <person name="Santa Maria K.C."/>
            <person name="Allen S.E."/>
            <person name="Farag S."/>
            <person name="Shank E.A."/>
            <person name="Bowers A."/>
        </authorList>
    </citation>
    <scope>NUCLEOTIDE SEQUENCE [LARGE SCALE GENOMIC DNA]</scope>
    <source>
        <strain evidence="1 2">AFS046104</strain>
    </source>
</reference>
<organism evidence="1 2">
    <name type="scientific">Bacillus cereus</name>
    <dbReference type="NCBI Taxonomy" id="1396"/>
    <lineage>
        <taxon>Bacteria</taxon>
        <taxon>Bacillati</taxon>
        <taxon>Bacillota</taxon>
        <taxon>Bacilli</taxon>
        <taxon>Bacillales</taxon>
        <taxon>Bacillaceae</taxon>
        <taxon>Bacillus</taxon>
        <taxon>Bacillus cereus group</taxon>
    </lineage>
</organism>